<feature type="coiled-coil region" evidence="2">
    <location>
        <begin position="153"/>
        <end position="213"/>
    </location>
</feature>
<protein>
    <recommendedName>
        <fullName evidence="5">DUF6594 domain-containing protein</fullName>
    </recommendedName>
</protein>
<dbReference type="PROSITE" id="PS50005">
    <property type="entry name" value="TPR"/>
    <property type="match status" value="1"/>
</dbReference>
<dbReference type="Pfam" id="PF20237">
    <property type="entry name" value="DUF6594"/>
    <property type="match status" value="1"/>
</dbReference>
<dbReference type="PANTHER" id="PTHR34502">
    <property type="entry name" value="DUF6594 DOMAIN-CONTAINING PROTEIN-RELATED"/>
    <property type="match status" value="1"/>
</dbReference>
<evidence type="ECO:0000256" key="1">
    <source>
        <dbReference type="PROSITE-ProRule" id="PRU00339"/>
    </source>
</evidence>
<evidence type="ECO:0000313" key="7">
    <source>
        <dbReference type="Proteomes" id="UP000799438"/>
    </source>
</evidence>
<keyword evidence="4" id="KW-0812">Transmembrane</keyword>
<feature type="region of interest" description="Disordered" evidence="3">
    <location>
        <begin position="61"/>
        <end position="127"/>
    </location>
</feature>
<keyword evidence="4" id="KW-0472">Membrane</keyword>
<dbReference type="InterPro" id="IPR019734">
    <property type="entry name" value="TPR_rpt"/>
</dbReference>
<keyword evidence="4" id="KW-1133">Transmembrane helix</keyword>
<feature type="repeat" description="TPR" evidence="1">
    <location>
        <begin position="240"/>
        <end position="273"/>
    </location>
</feature>
<sequence length="389" mass="44113">MAQDLPTPQSDGSADEEIIERQLEIERLYRELSQESYAGLVAEAEDPLLRRLLAQEESLRQHILQTPQQPRGRRHYDDGSHRDDSSFPYYAPQPQQGPYWDPIDASPSPPHVPIPDPGHLTSPYGQYPPQTSFVSQFIQHDAPDLTKTTIAGYEKLATELAESTDEARDETNRGIKPVYRRFEYLNHRILLHIQDELAEMEEELRLVDEYIAQTTAVGDDEDAQPASRRLERRYGGDLHSRRTLLLGNIYVKLGQYSDAMSSYGKMMKVLEPAKAEDISRYQAWLHLHAPISEAESRFLKRGADLMVLPRRQQQQLRIFGVHGLDTIQAATLALPVFLLLPLIAYSIIPGFGARMFVLAILGISEATMVASTRFYQIMTVREWGVCAAA</sequence>
<dbReference type="Proteomes" id="UP000799438">
    <property type="component" value="Unassembled WGS sequence"/>
</dbReference>
<dbReference type="PANTHER" id="PTHR34502:SF6">
    <property type="entry name" value="DUF6594 DOMAIN-CONTAINING PROTEIN"/>
    <property type="match status" value="1"/>
</dbReference>
<feature type="compositionally biased region" description="Basic and acidic residues" evidence="3">
    <location>
        <begin position="75"/>
        <end position="85"/>
    </location>
</feature>
<keyword evidence="2" id="KW-0175">Coiled coil</keyword>
<dbReference type="RefSeq" id="XP_033402993.1">
    <property type="nucleotide sequence ID" value="XM_033536309.1"/>
</dbReference>
<evidence type="ECO:0000256" key="4">
    <source>
        <dbReference type="SAM" id="Phobius"/>
    </source>
</evidence>
<evidence type="ECO:0000313" key="6">
    <source>
        <dbReference type="EMBL" id="KAF2147285.1"/>
    </source>
</evidence>
<gene>
    <name evidence="6" type="ORF">K452DRAFT_217741</name>
</gene>
<dbReference type="EMBL" id="ML995474">
    <property type="protein sequence ID" value="KAF2147285.1"/>
    <property type="molecule type" value="Genomic_DNA"/>
</dbReference>
<proteinExistence type="predicted"/>
<organism evidence="6 7">
    <name type="scientific">Aplosporella prunicola CBS 121167</name>
    <dbReference type="NCBI Taxonomy" id="1176127"/>
    <lineage>
        <taxon>Eukaryota</taxon>
        <taxon>Fungi</taxon>
        <taxon>Dikarya</taxon>
        <taxon>Ascomycota</taxon>
        <taxon>Pezizomycotina</taxon>
        <taxon>Dothideomycetes</taxon>
        <taxon>Dothideomycetes incertae sedis</taxon>
        <taxon>Botryosphaeriales</taxon>
        <taxon>Aplosporellaceae</taxon>
        <taxon>Aplosporella</taxon>
    </lineage>
</organism>
<evidence type="ECO:0000256" key="2">
    <source>
        <dbReference type="SAM" id="Coils"/>
    </source>
</evidence>
<feature type="transmembrane region" description="Helical" evidence="4">
    <location>
        <begin position="327"/>
        <end position="348"/>
    </location>
</feature>
<evidence type="ECO:0000256" key="3">
    <source>
        <dbReference type="SAM" id="MobiDB-lite"/>
    </source>
</evidence>
<dbReference type="OrthoDB" id="5416037at2759"/>
<dbReference type="AlphaFoldDB" id="A0A6A6BVI3"/>
<dbReference type="GeneID" id="54293805"/>
<evidence type="ECO:0000259" key="5">
    <source>
        <dbReference type="Pfam" id="PF20237"/>
    </source>
</evidence>
<dbReference type="InterPro" id="IPR046529">
    <property type="entry name" value="DUF6594"/>
</dbReference>
<feature type="domain" description="DUF6594" evidence="5">
    <location>
        <begin position="153"/>
        <end position="370"/>
    </location>
</feature>
<feature type="compositionally biased region" description="Pro residues" evidence="3">
    <location>
        <begin position="107"/>
        <end position="116"/>
    </location>
</feature>
<feature type="transmembrane region" description="Helical" evidence="4">
    <location>
        <begin position="355"/>
        <end position="375"/>
    </location>
</feature>
<reference evidence="6" key="1">
    <citation type="journal article" date="2020" name="Stud. Mycol.">
        <title>101 Dothideomycetes genomes: a test case for predicting lifestyles and emergence of pathogens.</title>
        <authorList>
            <person name="Haridas S."/>
            <person name="Albert R."/>
            <person name="Binder M."/>
            <person name="Bloem J."/>
            <person name="Labutti K."/>
            <person name="Salamov A."/>
            <person name="Andreopoulos B."/>
            <person name="Baker S."/>
            <person name="Barry K."/>
            <person name="Bills G."/>
            <person name="Bluhm B."/>
            <person name="Cannon C."/>
            <person name="Castanera R."/>
            <person name="Culley D."/>
            <person name="Daum C."/>
            <person name="Ezra D."/>
            <person name="Gonzalez J."/>
            <person name="Henrissat B."/>
            <person name="Kuo A."/>
            <person name="Liang C."/>
            <person name="Lipzen A."/>
            <person name="Lutzoni F."/>
            <person name="Magnuson J."/>
            <person name="Mondo S."/>
            <person name="Nolan M."/>
            <person name="Ohm R."/>
            <person name="Pangilinan J."/>
            <person name="Park H.-J."/>
            <person name="Ramirez L."/>
            <person name="Alfaro M."/>
            <person name="Sun H."/>
            <person name="Tritt A."/>
            <person name="Yoshinaga Y."/>
            <person name="Zwiers L.-H."/>
            <person name="Turgeon B."/>
            <person name="Goodwin S."/>
            <person name="Spatafora J."/>
            <person name="Crous P."/>
            <person name="Grigoriev I."/>
        </authorList>
    </citation>
    <scope>NUCLEOTIDE SEQUENCE</scope>
    <source>
        <strain evidence="6">CBS 121167</strain>
    </source>
</reference>
<feature type="compositionally biased region" description="Low complexity" evidence="3">
    <location>
        <begin position="88"/>
        <end position="99"/>
    </location>
</feature>
<accession>A0A6A6BVI3</accession>
<keyword evidence="7" id="KW-1185">Reference proteome</keyword>
<keyword evidence="1" id="KW-0802">TPR repeat</keyword>
<name>A0A6A6BVI3_9PEZI</name>